<protein>
    <recommendedName>
        <fullName evidence="3">EF-hand domain-containing protein</fullName>
    </recommendedName>
</protein>
<dbReference type="eggNOG" id="ENOG502RIMZ">
    <property type="taxonomic scope" value="Eukaryota"/>
</dbReference>
<dbReference type="PROSITE" id="PS00018">
    <property type="entry name" value="EF_HAND_1"/>
    <property type="match status" value="4"/>
</dbReference>
<evidence type="ECO:0000313" key="5">
    <source>
        <dbReference type="Proteomes" id="UP000001064"/>
    </source>
</evidence>
<reference evidence="5" key="1">
    <citation type="journal article" date="2011" name="Genome Biol.">
        <title>Comparative genomics of the social amoebae Dictyostelium discoideum and Dictyostelium purpureum.</title>
        <authorList>
            <consortium name="US DOE Joint Genome Institute (JGI-PGF)"/>
            <person name="Sucgang R."/>
            <person name="Kuo A."/>
            <person name="Tian X."/>
            <person name="Salerno W."/>
            <person name="Parikh A."/>
            <person name="Feasley C.L."/>
            <person name="Dalin E."/>
            <person name="Tu H."/>
            <person name="Huang E."/>
            <person name="Barry K."/>
            <person name="Lindquist E."/>
            <person name="Shapiro H."/>
            <person name="Bruce D."/>
            <person name="Schmutz J."/>
            <person name="Salamov A."/>
            <person name="Fey P."/>
            <person name="Gaudet P."/>
            <person name="Anjard C."/>
            <person name="Babu M.M."/>
            <person name="Basu S."/>
            <person name="Bushmanova Y."/>
            <person name="van der Wel H."/>
            <person name="Katoh-Kurasawa M."/>
            <person name="Dinh C."/>
            <person name="Coutinho P.M."/>
            <person name="Saito T."/>
            <person name="Elias M."/>
            <person name="Schaap P."/>
            <person name="Kay R.R."/>
            <person name="Henrissat B."/>
            <person name="Eichinger L."/>
            <person name="Rivero F."/>
            <person name="Putnam N.H."/>
            <person name="West C.M."/>
            <person name="Loomis W.F."/>
            <person name="Chisholm R.L."/>
            <person name="Shaulsky G."/>
            <person name="Strassmann J.E."/>
            <person name="Queller D.C."/>
            <person name="Kuspa A."/>
            <person name="Grigoriev I.V."/>
        </authorList>
    </citation>
    <scope>NUCLEOTIDE SEQUENCE [LARGE SCALE GENOMIC DNA]</scope>
    <source>
        <strain evidence="5">QSDP1</strain>
    </source>
</reference>
<keyword evidence="1" id="KW-0479">Metal-binding</keyword>
<dbReference type="PROSITE" id="PS50222">
    <property type="entry name" value="EF_HAND_2"/>
    <property type="match status" value="4"/>
</dbReference>
<keyword evidence="2" id="KW-0106">Calcium</keyword>
<feature type="domain" description="EF-hand" evidence="3">
    <location>
        <begin position="125"/>
        <end position="160"/>
    </location>
</feature>
<evidence type="ECO:0000313" key="4">
    <source>
        <dbReference type="EMBL" id="EGC33291.1"/>
    </source>
</evidence>
<keyword evidence="5" id="KW-1185">Reference proteome</keyword>
<dbReference type="Pfam" id="PF13499">
    <property type="entry name" value="EF-hand_7"/>
    <property type="match status" value="1"/>
</dbReference>
<dbReference type="EMBL" id="GL871149">
    <property type="protein sequence ID" value="EGC33291.1"/>
    <property type="molecule type" value="Genomic_DNA"/>
</dbReference>
<dbReference type="SMART" id="SM00054">
    <property type="entry name" value="EFh"/>
    <property type="match status" value="4"/>
</dbReference>
<dbReference type="InterPro" id="IPR002048">
    <property type="entry name" value="EF_hand_dom"/>
</dbReference>
<dbReference type="AlphaFoldDB" id="F0ZRZ0"/>
<dbReference type="VEuPathDB" id="AmoebaDB:DICPUDRAFT_98602"/>
<organism evidence="4 5">
    <name type="scientific">Dictyostelium purpureum</name>
    <name type="common">Slime mold</name>
    <dbReference type="NCBI Taxonomy" id="5786"/>
    <lineage>
        <taxon>Eukaryota</taxon>
        <taxon>Amoebozoa</taxon>
        <taxon>Evosea</taxon>
        <taxon>Eumycetozoa</taxon>
        <taxon>Dictyostelia</taxon>
        <taxon>Dictyosteliales</taxon>
        <taxon>Dictyosteliaceae</taxon>
        <taxon>Dictyostelium</taxon>
    </lineage>
</organism>
<dbReference type="InParanoid" id="F0ZRZ0"/>
<dbReference type="GeneID" id="10504537"/>
<sequence>MASVMDVCRKIEKDVDDMLQKYDKDGDKSLTRSEVVEYFSKTDPKMAKINAVMIFKLLDHNRDDTISINEIRKHATKLNKKNLEAAISREVNQILETHDKNGDQKITLDEMVQSLMKTSNLDKETARETAEFYFSEIDGDKDNVMTVAELRKYYGSLANPQQ</sequence>
<evidence type="ECO:0000256" key="1">
    <source>
        <dbReference type="ARBA" id="ARBA00022723"/>
    </source>
</evidence>
<feature type="domain" description="EF-hand" evidence="3">
    <location>
        <begin position="10"/>
        <end position="45"/>
    </location>
</feature>
<name>F0ZRZ0_DICPU</name>
<dbReference type="InterPro" id="IPR018247">
    <property type="entry name" value="EF_Hand_1_Ca_BS"/>
</dbReference>
<evidence type="ECO:0000256" key="2">
    <source>
        <dbReference type="ARBA" id="ARBA00022837"/>
    </source>
</evidence>
<dbReference type="FunFam" id="1.10.238.10:FF:000692">
    <property type="entry name" value="Calcium-binding protein E"/>
    <property type="match status" value="1"/>
</dbReference>
<dbReference type="RefSeq" id="XP_003290192.1">
    <property type="nucleotide sequence ID" value="XM_003290144.1"/>
</dbReference>
<accession>F0ZRZ0</accession>
<feature type="domain" description="EF-hand" evidence="3">
    <location>
        <begin position="86"/>
        <end position="121"/>
    </location>
</feature>
<dbReference type="PANTHER" id="PTHR10827:SF85">
    <property type="entry name" value="CALCIUM-BINDING PROTEIN"/>
    <property type="match status" value="1"/>
</dbReference>
<evidence type="ECO:0000259" key="3">
    <source>
        <dbReference type="PROSITE" id="PS50222"/>
    </source>
</evidence>
<dbReference type="PANTHER" id="PTHR10827">
    <property type="entry name" value="RETICULOCALBIN"/>
    <property type="match status" value="1"/>
</dbReference>
<gene>
    <name evidence="4" type="ORF">DICPUDRAFT_98602</name>
</gene>
<feature type="domain" description="EF-hand" evidence="3">
    <location>
        <begin position="54"/>
        <end position="81"/>
    </location>
</feature>
<dbReference type="SUPFAM" id="SSF47473">
    <property type="entry name" value="EF-hand"/>
    <property type="match status" value="1"/>
</dbReference>
<dbReference type="FunCoup" id="F0ZRZ0">
    <property type="interactions" value="2"/>
</dbReference>
<dbReference type="InterPro" id="IPR011992">
    <property type="entry name" value="EF-hand-dom_pair"/>
</dbReference>
<dbReference type="Proteomes" id="UP000001064">
    <property type="component" value="Unassembled WGS sequence"/>
</dbReference>
<dbReference type="Gene3D" id="1.10.238.10">
    <property type="entry name" value="EF-hand"/>
    <property type="match status" value="2"/>
</dbReference>
<proteinExistence type="predicted"/>
<dbReference type="GO" id="GO:0005509">
    <property type="term" value="F:calcium ion binding"/>
    <property type="evidence" value="ECO:0007669"/>
    <property type="project" value="InterPro"/>
</dbReference>
<dbReference type="STRING" id="5786.F0ZRZ0"/>
<dbReference type="KEGG" id="dpp:DICPUDRAFT_98602"/>
<dbReference type="OrthoDB" id="20736at2759"/>